<comment type="similarity">
    <text evidence="2">Belongs to the mitochondrion-specific ribosomal protein mS39 family.</text>
</comment>
<evidence type="ECO:0000256" key="10">
    <source>
        <dbReference type="ARBA" id="ARBA00023274"/>
    </source>
</evidence>
<dbReference type="Gene3D" id="1.25.40.10">
    <property type="entry name" value="Tetratricopeptide repeat domain"/>
    <property type="match status" value="1"/>
</dbReference>
<evidence type="ECO:0000313" key="13">
    <source>
        <dbReference type="EMBL" id="JAG47733.1"/>
    </source>
</evidence>
<dbReference type="AlphaFoldDB" id="A0A0A9XYH4"/>
<sequence>MKSNFRLLLRRSLGENTRTYSSDVGEIKIPQRIRRSPTDILKALSSTVGVDPTAAHYKFHDDPYLMPYSNPSKRSYALSQEAGRKAAQWVRQTHADLFQHKVADPLIEAYVPKVEYNDESNVSEQVLQNLIDTQQVSDVITVYQILKKREIGVSVATKQRILELVSFYNCQDPLSDQWVEENWFRQSNDAKNATQRLGKKTWKDDGFAEKVFEEVVQGGGDVHSAHCALICGMLKHGQVNRAWKLIEECKQNGIKLNTEVYNELLRKSVFLRESHEMVWQLMVELMVEMQSAGIRPNLGTLNSVLHCLEAIAGNKNTRMNAQSVLLEFKNLGIEASLASYAHLIRIFVRDAGKLSGVIRSILDTLEKNPELIKPKCPADNLFFLRAMDAIANTLGDRELASRLDKLLHKSDYSLIGNSFSESTYYRFYFLLLMRTSEIDEFMDFYYKFVPNIYVPELGVTQELMNSVEAQMGWKHIPKLWGDLVLFEQVRTNLVGKLLSLAMQGASEEPQLAPAMAEVCWSIWEKLQSGSVRNFEWSGEMMGDILSVILAGKELGKAHIIMDKIDRMQDSITGEPAVSSLEKYVDACLEATNIDGALRCIKYCDSRGMLEMEKLLAKITGSGLKLDGPQQRVVYELQKKF</sequence>
<keyword evidence="6" id="KW-0694">RNA-binding</keyword>
<dbReference type="GO" id="GO:1990904">
    <property type="term" value="C:ribonucleoprotein complex"/>
    <property type="evidence" value="ECO:0007669"/>
    <property type="project" value="UniProtKB-KW"/>
</dbReference>
<gene>
    <name evidence="14" type="primary">CG4679</name>
    <name evidence="12" type="ORF">CM83_65239</name>
    <name evidence="14" type="ORF">g.61476</name>
</gene>
<dbReference type="EMBL" id="GBHO01021269">
    <property type="protein sequence ID" value="JAG22335.1"/>
    <property type="molecule type" value="Transcribed_RNA"/>
</dbReference>
<comment type="subcellular location">
    <subcellularLocation>
        <location evidence="1">Mitochondrion</location>
    </subcellularLocation>
</comment>
<proteinExistence type="inferred from homology"/>
<evidence type="ECO:0000256" key="8">
    <source>
        <dbReference type="ARBA" id="ARBA00022980"/>
    </source>
</evidence>
<dbReference type="GO" id="GO:0005739">
    <property type="term" value="C:mitochondrion"/>
    <property type="evidence" value="ECO:0007669"/>
    <property type="project" value="UniProtKB-SubCell"/>
</dbReference>
<protein>
    <recommendedName>
        <fullName evidence="11">Small ribosomal subunit protein mS39</fullName>
    </recommendedName>
</protein>
<evidence type="ECO:0000256" key="11">
    <source>
        <dbReference type="ARBA" id="ARBA00035134"/>
    </source>
</evidence>
<keyword evidence="9" id="KW-0496">Mitochondrion</keyword>
<dbReference type="EMBL" id="GDHC01009937">
    <property type="protein sequence ID" value="JAQ08692.1"/>
    <property type="molecule type" value="Transcribed_RNA"/>
</dbReference>
<dbReference type="GO" id="GO:0005840">
    <property type="term" value="C:ribosome"/>
    <property type="evidence" value="ECO:0007669"/>
    <property type="project" value="UniProtKB-KW"/>
</dbReference>
<keyword evidence="5" id="KW-0810">Translation regulation</keyword>
<reference evidence="14" key="4">
    <citation type="journal article" date="2016" name="Gigascience">
        <title>De novo construction of an expanded transcriptome assembly for the western tarnished plant bug, Lygus hesperus.</title>
        <authorList>
            <person name="Tassone E.E."/>
            <person name="Geib S.M."/>
            <person name="Hall B."/>
            <person name="Fabrick J.A."/>
            <person name="Brent C.S."/>
            <person name="Hull J.J."/>
        </authorList>
    </citation>
    <scope>NUCLEOTIDE SEQUENCE</scope>
</reference>
<evidence type="ECO:0000256" key="9">
    <source>
        <dbReference type="ARBA" id="ARBA00023128"/>
    </source>
</evidence>
<dbReference type="EMBL" id="GBRD01018094">
    <property type="protein sequence ID" value="JAG47733.1"/>
    <property type="molecule type" value="Transcribed_RNA"/>
</dbReference>
<dbReference type="GO" id="GO:0032543">
    <property type="term" value="P:mitochondrial translation"/>
    <property type="evidence" value="ECO:0007669"/>
    <property type="project" value="InterPro"/>
</dbReference>
<name>A0A0A9XYH4_LYGHE</name>
<keyword evidence="4" id="KW-0677">Repeat</keyword>
<evidence type="ECO:0000256" key="6">
    <source>
        <dbReference type="ARBA" id="ARBA00022884"/>
    </source>
</evidence>
<dbReference type="NCBIfam" id="TIGR00756">
    <property type="entry name" value="PPR"/>
    <property type="match status" value="1"/>
</dbReference>
<dbReference type="GO" id="GO:0043024">
    <property type="term" value="F:ribosomal small subunit binding"/>
    <property type="evidence" value="ECO:0007669"/>
    <property type="project" value="InterPro"/>
</dbReference>
<evidence type="ECO:0000313" key="14">
    <source>
        <dbReference type="EMBL" id="JAQ08692.1"/>
    </source>
</evidence>
<dbReference type="Pfam" id="PF13812">
    <property type="entry name" value="PPR_3"/>
    <property type="match status" value="1"/>
</dbReference>
<dbReference type="InterPro" id="IPR011990">
    <property type="entry name" value="TPR-like_helical_dom_sf"/>
</dbReference>
<dbReference type="Pfam" id="PF22330">
    <property type="entry name" value="Rib_mS39_PPR"/>
    <property type="match status" value="1"/>
</dbReference>
<reference evidence="13" key="3">
    <citation type="submission" date="2014-09" db="EMBL/GenBank/DDBJ databases">
        <authorList>
            <person name="Magalhaes I.L.F."/>
            <person name="Oliveira U."/>
            <person name="Santos F.R."/>
            <person name="Vidigal T.H.D.A."/>
            <person name="Brescovit A.D."/>
            <person name="Santos A.J."/>
        </authorList>
    </citation>
    <scope>NUCLEOTIDE SEQUENCE</scope>
</reference>
<accession>A0A0A9XYH4</accession>
<keyword evidence="3" id="KW-0699">rRNA-binding</keyword>
<evidence type="ECO:0000313" key="12">
    <source>
        <dbReference type="EMBL" id="JAG22335.1"/>
    </source>
</evidence>
<keyword evidence="10" id="KW-0687">Ribonucleoprotein</keyword>
<keyword evidence="8" id="KW-0689">Ribosomal protein</keyword>
<dbReference type="GO" id="GO:0019843">
    <property type="term" value="F:rRNA binding"/>
    <property type="evidence" value="ECO:0007669"/>
    <property type="project" value="UniProtKB-KW"/>
</dbReference>
<dbReference type="InterPro" id="IPR037387">
    <property type="entry name" value="PTCD3"/>
</dbReference>
<dbReference type="PANTHER" id="PTHR16276:SF1">
    <property type="entry name" value="SMALL RIBOSOMAL SUBUNIT PROTEIN MS39"/>
    <property type="match status" value="1"/>
</dbReference>
<keyword evidence="7" id="KW-0809">Transit peptide</keyword>
<dbReference type="InterPro" id="IPR002885">
    <property type="entry name" value="PPR_rpt"/>
</dbReference>
<reference evidence="12" key="1">
    <citation type="journal article" date="2014" name="PLoS ONE">
        <title>Transcriptome-Based Identification of ABC Transporters in the Western Tarnished Plant Bug Lygus hesperus.</title>
        <authorList>
            <person name="Hull J.J."/>
            <person name="Chaney K."/>
            <person name="Geib S.M."/>
            <person name="Fabrick J.A."/>
            <person name="Brent C.S."/>
            <person name="Walsh D."/>
            <person name="Lavine L.C."/>
        </authorList>
    </citation>
    <scope>NUCLEOTIDE SEQUENCE</scope>
</reference>
<dbReference type="InterPro" id="IPR055063">
    <property type="entry name" value="Rib_mS39_PPR"/>
</dbReference>
<evidence type="ECO:0000256" key="3">
    <source>
        <dbReference type="ARBA" id="ARBA00022730"/>
    </source>
</evidence>
<dbReference type="PANTHER" id="PTHR16276">
    <property type="entry name" value="PENTATRICOPEPTIDE REPEAT DOMAIN-CONTAINING PROTEIN 3"/>
    <property type="match status" value="1"/>
</dbReference>
<evidence type="ECO:0000256" key="4">
    <source>
        <dbReference type="ARBA" id="ARBA00022737"/>
    </source>
</evidence>
<evidence type="ECO:0000256" key="7">
    <source>
        <dbReference type="ARBA" id="ARBA00022946"/>
    </source>
</evidence>
<evidence type="ECO:0000256" key="2">
    <source>
        <dbReference type="ARBA" id="ARBA00008551"/>
    </source>
</evidence>
<reference evidence="12" key="2">
    <citation type="submission" date="2014-07" db="EMBL/GenBank/DDBJ databases">
        <authorList>
            <person name="Hull J."/>
        </authorList>
    </citation>
    <scope>NUCLEOTIDE SEQUENCE</scope>
</reference>
<evidence type="ECO:0000256" key="1">
    <source>
        <dbReference type="ARBA" id="ARBA00004173"/>
    </source>
</evidence>
<dbReference type="GO" id="GO:0006417">
    <property type="term" value="P:regulation of translation"/>
    <property type="evidence" value="ECO:0007669"/>
    <property type="project" value="UniProtKB-KW"/>
</dbReference>
<evidence type="ECO:0000256" key="5">
    <source>
        <dbReference type="ARBA" id="ARBA00022845"/>
    </source>
</evidence>
<organism evidence="12">
    <name type="scientific">Lygus hesperus</name>
    <name type="common">Western plant bug</name>
    <dbReference type="NCBI Taxonomy" id="30085"/>
    <lineage>
        <taxon>Eukaryota</taxon>
        <taxon>Metazoa</taxon>
        <taxon>Ecdysozoa</taxon>
        <taxon>Arthropoda</taxon>
        <taxon>Hexapoda</taxon>
        <taxon>Insecta</taxon>
        <taxon>Pterygota</taxon>
        <taxon>Neoptera</taxon>
        <taxon>Paraneoptera</taxon>
        <taxon>Hemiptera</taxon>
        <taxon>Heteroptera</taxon>
        <taxon>Panheteroptera</taxon>
        <taxon>Cimicomorpha</taxon>
        <taxon>Miridae</taxon>
        <taxon>Mirini</taxon>
        <taxon>Lygus</taxon>
    </lineage>
</organism>